<accession>A0ABR1BNU0</accession>
<organism evidence="3 4">
    <name type="scientific">Necator americanus</name>
    <name type="common">Human hookworm</name>
    <dbReference type="NCBI Taxonomy" id="51031"/>
    <lineage>
        <taxon>Eukaryota</taxon>
        <taxon>Metazoa</taxon>
        <taxon>Ecdysozoa</taxon>
        <taxon>Nematoda</taxon>
        <taxon>Chromadorea</taxon>
        <taxon>Rhabditida</taxon>
        <taxon>Rhabditina</taxon>
        <taxon>Rhabditomorpha</taxon>
        <taxon>Strongyloidea</taxon>
        <taxon>Ancylostomatidae</taxon>
        <taxon>Bunostominae</taxon>
        <taxon>Necator</taxon>
    </lineage>
</organism>
<feature type="region of interest" description="Disordered" evidence="1">
    <location>
        <begin position="41"/>
        <end position="83"/>
    </location>
</feature>
<evidence type="ECO:0000313" key="3">
    <source>
        <dbReference type="EMBL" id="KAK6727555.1"/>
    </source>
</evidence>
<feature type="compositionally biased region" description="Pro residues" evidence="1">
    <location>
        <begin position="60"/>
        <end position="72"/>
    </location>
</feature>
<protein>
    <submittedName>
        <fullName evidence="3">Uncharacterized protein</fullName>
    </submittedName>
</protein>
<name>A0ABR1BNU0_NECAM</name>
<evidence type="ECO:0000256" key="1">
    <source>
        <dbReference type="SAM" id="MobiDB-lite"/>
    </source>
</evidence>
<feature type="compositionally biased region" description="Low complexity" evidence="1">
    <location>
        <begin position="48"/>
        <end position="59"/>
    </location>
</feature>
<dbReference type="Proteomes" id="UP001303046">
    <property type="component" value="Unassembled WGS sequence"/>
</dbReference>
<feature type="compositionally biased region" description="Low complexity" evidence="1">
    <location>
        <begin position="73"/>
        <end position="83"/>
    </location>
</feature>
<evidence type="ECO:0000256" key="2">
    <source>
        <dbReference type="SAM" id="SignalP"/>
    </source>
</evidence>
<feature type="signal peptide" evidence="2">
    <location>
        <begin position="1"/>
        <end position="18"/>
    </location>
</feature>
<dbReference type="EMBL" id="JAVFWL010000001">
    <property type="protein sequence ID" value="KAK6727555.1"/>
    <property type="molecule type" value="Genomic_DNA"/>
</dbReference>
<comment type="caution">
    <text evidence="3">The sequence shown here is derived from an EMBL/GenBank/DDBJ whole genome shotgun (WGS) entry which is preliminary data.</text>
</comment>
<reference evidence="3 4" key="1">
    <citation type="submission" date="2023-08" db="EMBL/GenBank/DDBJ databases">
        <title>A Necator americanus chromosomal reference genome.</title>
        <authorList>
            <person name="Ilik V."/>
            <person name="Petrzelkova K.J."/>
            <person name="Pardy F."/>
            <person name="Fuh T."/>
            <person name="Niatou-Singa F.S."/>
            <person name="Gouil Q."/>
            <person name="Baker L."/>
            <person name="Ritchie M.E."/>
            <person name="Jex A.R."/>
            <person name="Gazzola D."/>
            <person name="Li H."/>
            <person name="Toshio Fujiwara R."/>
            <person name="Zhan B."/>
            <person name="Aroian R.V."/>
            <person name="Pafco B."/>
            <person name="Schwarz E.M."/>
        </authorList>
    </citation>
    <scope>NUCLEOTIDE SEQUENCE [LARGE SCALE GENOMIC DNA]</scope>
    <source>
        <strain evidence="3 4">Aroian</strain>
        <tissue evidence="3">Whole animal</tissue>
    </source>
</reference>
<sequence>MKSVLFFILCVLVLRMQCVPFKRINNSDNINRRLKRVIQLGPPPVSPDCPTSPLFSGSQPLPPPPGCPPPLSPSRSSKQSSMA</sequence>
<evidence type="ECO:0000313" key="4">
    <source>
        <dbReference type="Proteomes" id="UP001303046"/>
    </source>
</evidence>
<feature type="chain" id="PRO_5047089058" evidence="2">
    <location>
        <begin position="19"/>
        <end position="83"/>
    </location>
</feature>
<gene>
    <name evidence="3" type="primary">Necator_chrI.g1443</name>
    <name evidence="3" type="ORF">RB195_005317</name>
</gene>
<proteinExistence type="predicted"/>
<keyword evidence="2" id="KW-0732">Signal</keyword>
<keyword evidence="4" id="KW-1185">Reference proteome</keyword>